<dbReference type="PANTHER" id="PTHR43799">
    <property type="entry name" value="AMINOTRANSFERASE, PUTATIVE-RELATED"/>
    <property type="match status" value="1"/>
</dbReference>
<dbReference type="GO" id="GO:0008483">
    <property type="term" value="F:transaminase activity"/>
    <property type="evidence" value="ECO:0007669"/>
    <property type="project" value="UniProtKB-KW"/>
</dbReference>
<sequence>MEQSAGFTNLGATELNRLYASLKETYGEYKRRNMKLDMSRGKPCPEQLALSKEMLDILSSNDLLKAEDGSDCLNYGGIDGIPEAKRLFSQMMNVSENEVMIGGNASLNMMFDALSRAMLHGVYGSEVPWGKLPKVKFLCPSPGYDRHFSICEQLQIEMITVDMLQHGPDMDMVEKLAREDDSIKGIWCVPKYSNPDGITYSDETVDRLARMHTEASDFTIFWDDAYTVHHLTNEPDPLKNILAACKTAGHPNRVYMFCSTSKITFPGSGVAALASSEANVSHIRKQISAQTIGPDKINQLRHVRFLQNIDHIHAHMKKHADIIKPKFDMVLHKLETALGGKNIAWWNKPNGGYFISLNTLDDCAAEVVQMAAEAGVTLTKAGATFPYGKDPRNRNIRIAPTFPSLEELEAAIDILCLCIQLVSIKKLQVQR</sequence>
<evidence type="ECO:0000313" key="1">
    <source>
        <dbReference type="EMBL" id="CAG7633922.1"/>
    </source>
</evidence>
<dbReference type="Pfam" id="PF12897">
    <property type="entry name" value="Asp_aminotransf"/>
    <property type="match status" value="1"/>
</dbReference>
<proteinExistence type="predicted"/>
<keyword evidence="1" id="KW-0808">Transferase</keyword>
<protein>
    <submittedName>
        <fullName evidence="1">Aminotransferase/MSMEI_6121</fullName>
    </submittedName>
</protein>
<reference evidence="1 2" key="1">
    <citation type="submission" date="2021-06" db="EMBL/GenBank/DDBJ databases">
        <authorList>
            <person name="Criscuolo A."/>
        </authorList>
    </citation>
    <scope>NUCLEOTIDE SEQUENCE [LARGE SCALE GENOMIC DNA]</scope>
    <source>
        <strain evidence="2">CIP 111802</strain>
    </source>
</reference>
<keyword evidence="2" id="KW-1185">Reference proteome</keyword>
<organism evidence="1 2">
    <name type="scientific">Paenibacillus allorhizosphaerae</name>
    <dbReference type="NCBI Taxonomy" id="2849866"/>
    <lineage>
        <taxon>Bacteria</taxon>
        <taxon>Bacillati</taxon>
        <taxon>Bacillota</taxon>
        <taxon>Bacilli</taxon>
        <taxon>Bacillales</taxon>
        <taxon>Paenibacillaceae</taxon>
        <taxon>Paenibacillus</taxon>
    </lineage>
</organism>
<dbReference type="RefSeq" id="WP_218098314.1">
    <property type="nucleotide sequence ID" value="NZ_CAJVCE010000004.1"/>
</dbReference>
<comment type="caution">
    <text evidence="1">The sequence shown here is derived from an EMBL/GenBank/DDBJ whole genome shotgun (WGS) entry which is preliminary data.</text>
</comment>
<evidence type="ECO:0000313" key="2">
    <source>
        <dbReference type="Proteomes" id="UP000730618"/>
    </source>
</evidence>
<accession>A0ABM8VF86</accession>
<dbReference type="CDD" id="cd00609">
    <property type="entry name" value="AAT_like"/>
    <property type="match status" value="1"/>
</dbReference>
<dbReference type="PANTHER" id="PTHR43799:SF1">
    <property type="entry name" value="ASPARTATE AMINOTRANSFERASE"/>
    <property type="match status" value="1"/>
</dbReference>
<dbReference type="Proteomes" id="UP000730618">
    <property type="component" value="Unassembled WGS sequence"/>
</dbReference>
<keyword evidence="1" id="KW-0032">Aminotransferase</keyword>
<gene>
    <name evidence="1" type="ORF">PAECIP111802_01995</name>
</gene>
<dbReference type="EMBL" id="CAJVCE010000004">
    <property type="protein sequence ID" value="CAG7633922.1"/>
    <property type="molecule type" value="Genomic_DNA"/>
</dbReference>
<name>A0ABM8VF86_9BACL</name>
<dbReference type="InterPro" id="IPR024551">
    <property type="entry name" value="AspAT_Ic"/>
</dbReference>